<dbReference type="PATRIC" id="fig|797209.4.peg.1708"/>
<keyword evidence="1" id="KW-0812">Transmembrane</keyword>
<feature type="transmembrane region" description="Helical" evidence="1">
    <location>
        <begin position="57"/>
        <end position="76"/>
    </location>
</feature>
<name>E7QSD5_HALPU</name>
<dbReference type="Proteomes" id="UP000003751">
    <property type="component" value="Unassembled WGS sequence"/>
</dbReference>
<dbReference type="EMBL" id="AEMG01000006">
    <property type="protein sequence ID" value="EFW92904.1"/>
    <property type="molecule type" value="Genomic_DNA"/>
</dbReference>
<keyword evidence="1" id="KW-1133">Transmembrane helix</keyword>
<keyword evidence="6" id="KW-1185">Reference proteome</keyword>
<dbReference type="RefSeq" id="WP_007978861.1">
    <property type="nucleotide sequence ID" value="NZ_AEMG01000006.1"/>
</dbReference>
<dbReference type="eggNOG" id="arCOG04592">
    <property type="taxonomic scope" value="Archaea"/>
</dbReference>
<dbReference type="AlphaFoldDB" id="E7QSD5"/>
<evidence type="ECO:0000259" key="2">
    <source>
        <dbReference type="Pfam" id="PF23996"/>
    </source>
</evidence>
<evidence type="ECO:0000313" key="3">
    <source>
        <dbReference type="EMBL" id="EFW92904.1"/>
    </source>
</evidence>
<keyword evidence="1" id="KW-0472">Membrane</keyword>
<dbReference type="InterPro" id="IPR055738">
    <property type="entry name" value="DUF7314"/>
</dbReference>
<evidence type="ECO:0000313" key="4">
    <source>
        <dbReference type="EMBL" id="SHK09303.1"/>
    </source>
</evidence>
<evidence type="ECO:0000313" key="5">
    <source>
        <dbReference type="Proteomes" id="UP000003751"/>
    </source>
</evidence>
<evidence type="ECO:0000256" key="1">
    <source>
        <dbReference type="SAM" id="Phobius"/>
    </source>
</evidence>
<protein>
    <recommendedName>
        <fullName evidence="2">DUF7314 domain-containing protein</fullName>
    </recommendedName>
</protein>
<accession>E7QSD5</accession>
<gene>
    <name evidence="4" type="ORF">SAMN05444342_0549</name>
    <name evidence="3" type="ORF">ZOD2009_08539</name>
</gene>
<feature type="transmembrane region" description="Helical" evidence="1">
    <location>
        <begin position="9"/>
        <end position="26"/>
    </location>
</feature>
<sequence length="84" mass="9240">MADEFAKGLGIAATAGLAWMVLSGWYTTPGFEDTQLIGEVPSGLGMYGNLALILREATFWLAIFGMVFFWLVIPVLRQVRQSRA</sequence>
<organism evidence="3 5">
    <name type="scientific">Haladaptatus paucihalophilus DX253</name>
    <dbReference type="NCBI Taxonomy" id="797209"/>
    <lineage>
        <taxon>Archaea</taxon>
        <taxon>Methanobacteriati</taxon>
        <taxon>Methanobacteriota</taxon>
        <taxon>Stenosarchaea group</taxon>
        <taxon>Halobacteria</taxon>
        <taxon>Halobacteriales</taxon>
        <taxon>Haladaptataceae</taxon>
        <taxon>Haladaptatus</taxon>
    </lineage>
</organism>
<dbReference type="STRING" id="797209.GCA_000376445_00389"/>
<reference evidence="3 5" key="1">
    <citation type="journal article" date="2014" name="ISME J.">
        <title>Trehalose/2-sulfotrehalose biosynthesis and glycine-betaine uptake are widely spread mechanisms for osmoadaptation in the Halobacteriales.</title>
        <authorList>
            <person name="Youssef N.H."/>
            <person name="Savage-Ashlock K.N."/>
            <person name="McCully A.L."/>
            <person name="Luedtke B."/>
            <person name="Shaw E.I."/>
            <person name="Hoff W.D."/>
            <person name="Elshahed M.S."/>
        </authorList>
    </citation>
    <scope>NUCLEOTIDE SEQUENCE [LARGE SCALE GENOMIC DNA]</scope>
    <source>
        <strain evidence="3 5">DX253</strain>
    </source>
</reference>
<dbReference type="OrthoDB" id="209648at2157"/>
<reference evidence="6" key="2">
    <citation type="submission" date="2016-11" db="EMBL/GenBank/DDBJ databases">
        <authorList>
            <person name="Varghese N."/>
            <person name="Submissions S."/>
        </authorList>
    </citation>
    <scope>NUCLEOTIDE SEQUENCE [LARGE SCALE GENOMIC DNA]</scope>
    <source>
        <strain evidence="6">DX253</strain>
    </source>
</reference>
<proteinExistence type="predicted"/>
<dbReference type="EMBL" id="FRAN01000001">
    <property type="protein sequence ID" value="SHK09303.1"/>
    <property type="molecule type" value="Genomic_DNA"/>
</dbReference>
<evidence type="ECO:0000313" key="6">
    <source>
        <dbReference type="Proteomes" id="UP000184203"/>
    </source>
</evidence>
<feature type="domain" description="DUF7314" evidence="2">
    <location>
        <begin position="1"/>
        <end position="82"/>
    </location>
</feature>
<dbReference type="Pfam" id="PF23996">
    <property type="entry name" value="DUF7314"/>
    <property type="match status" value="1"/>
</dbReference>
<dbReference type="Proteomes" id="UP000184203">
    <property type="component" value="Unassembled WGS sequence"/>
</dbReference>
<reference evidence="4" key="3">
    <citation type="submission" date="2016-11" db="EMBL/GenBank/DDBJ databases">
        <authorList>
            <person name="Jaros S."/>
            <person name="Januszkiewicz K."/>
            <person name="Wedrychowicz H."/>
        </authorList>
    </citation>
    <scope>NUCLEOTIDE SEQUENCE [LARGE SCALE GENOMIC DNA]</scope>
    <source>
        <strain evidence="4">DX253</strain>
    </source>
</reference>